<comment type="caution">
    <text evidence="1">The sequence shown here is derived from an EMBL/GenBank/DDBJ whole genome shotgun (WGS) entry which is preliminary data.</text>
</comment>
<dbReference type="SUPFAM" id="SSF55811">
    <property type="entry name" value="Nudix"/>
    <property type="match status" value="1"/>
</dbReference>
<dbReference type="Proteomes" id="UP000751518">
    <property type="component" value="Unassembled WGS sequence"/>
</dbReference>
<evidence type="ECO:0000313" key="1">
    <source>
        <dbReference type="EMBL" id="MCA9391666.1"/>
    </source>
</evidence>
<protein>
    <submittedName>
        <fullName evidence="1">NUDIX domain-containing protein</fullName>
    </submittedName>
</protein>
<gene>
    <name evidence="1" type="ORF">KC614_00485</name>
</gene>
<dbReference type="AlphaFoldDB" id="A0A955LJU8"/>
<reference evidence="1" key="2">
    <citation type="journal article" date="2021" name="Microbiome">
        <title>Successional dynamics and alternative stable states in a saline activated sludge microbial community over 9 years.</title>
        <authorList>
            <person name="Wang Y."/>
            <person name="Ye J."/>
            <person name="Ju F."/>
            <person name="Liu L."/>
            <person name="Boyd J.A."/>
            <person name="Deng Y."/>
            <person name="Parks D.H."/>
            <person name="Jiang X."/>
            <person name="Yin X."/>
            <person name="Woodcroft B.J."/>
            <person name="Tyson G.W."/>
            <person name="Hugenholtz P."/>
            <person name="Polz M.F."/>
            <person name="Zhang T."/>
        </authorList>
    </citation>
    <scope>NUCLEOTIDE SEQUENCE</scope>
    <source>
        <strain evidence="1">HKST-UBA03</strain>
    </source>
</reference>
<sequence length="194" mass="22623">MDEILSVAGPEVFTRVIVWRKAGRRVEVLVARMDSGRYTFLGGRTRVRPQEGLLDAMVRELGEETLASRYELKRFEEQLAWDSWWFAVGWNHRRILAYDVYFITRWGANYGEMPLIRLNPNDEDYRMVNAVEWVPIALLTRPNLVQYRNQAAALNHARKMIRNWVDPMSLYKGGSLSEGQYSDTEIGPRVVAWV</sequence>
<dbReference type="InterPro" id="IPR015797">
    <property type="entry name" value="NUDIX_hydrolase-like_dom_sf"/>
</dbReference>
<proteinExistence type="predicted"/>
<dbReference type="EMBL" id="JAGQKZ010000002">
    <property type="protein sequence ID" value="MCA9391666.1"/>
    <property type="molecule type" value="Genomic_DNA"/>
</dbReference>
<name>A0A955LJU8_UNCKA</name>
<reference evidence="1" key="1">
    <citation type="submission" date="2020-04" db="EMBL/GenBank/DDBJ databases">
        <authorList>
            <person name="Zhang T."/>
        </authorList>
    </citation>
    <scope>NUCLEOTIDE SEQUENCE</scope>
    <source>
        <strain evidence="1">HKST-UBA03</strain>
    </source>
</reference>
<accession>A0A955LJU8</accession>
<dbReference type="Gene3D" id="3.90.79.10">
    <property type="entry name" value="Nucleoside Triphosphate Pyrophosphohydrolase"/>
    <property type="match status" value="1"/>
</dbReference>
<organism evidence="1 2">
    <name type="scientific">candidate division WWE3 bacterium</name>
    <dbReference type="NCBI Taxonomy" id="2053526"/>
    <lineage>
        <taxon>Bacteria</taxon>
        <taxon>Katanobacteria</taxon>
    </lineage>
</organism>
<evidence type="ECO:0000313" key="2">
    <source>
        <dbReference type="Proteomes" id="UP000751518"/>
    </source>
</evidence>